<gene>
    <name evidence="2" type="ORF">Tci_671233</name>
</gene>
<proteinExistence type="predicted"/>
<reference evidence="2" key="1">
    <citation type="journal article" date="2019" name="Sci. Rep.">
        <title>Draft genome of Tanacetum cinerariifolium, the natural source of mosquito coil.</title>
        <authorList>
            <person name="Yamashiro T."/>
            <person name="Shiraishi A."/>
            <person name="Satake H."/>
            <person name="Nakayama K."/>
        </authorList>
    </citation>
    <scope>NUCLEOTIDE SEQUENCE</scope>
</reference>
<dbReference type="AlphaFoldDB" id="A0A699KKD2"/>
<comment type="caution">
    <text evidence="2">The sequence shown here is derived from an EMBL/GenBank/DDBJ whole genome shotgun (WGS) entry which is preliminary data.</text>
</comment>
<evidence type="ECO:0000313" key="2">
    <source>
        <dbReference type="EMBL" id="GFA99261.1"/>
    </source>
</evidence>
<name>A0A699KKD2_TANCI</name>
<feature type="coiled-coil region" evidence="1">
    <location>
        <begin position="192"/>
        <end position="269"/>
    </location>
</feature>
<evidence type="ECO:0008006" key="3">
    <source>
        <dbReference type="Google" id="ProtNLM"/>
    </source>
</evidence>
<protein>
    <recommendedName>
        <fullName evidence="3">CCHC-type domain-containing protein</fullName>
    </recommendedName>
</protein>
<accession>A0A699KKD2</accession>
<organism evidence="2">
    <name type="scientific">Tanacetum cinerariifolium</name>
    <name type="common">Dalmatian daisy</name>
    <name type="synonym">Chrysanthemum cinerariifolium</name>
    <dbReference type="NCBI Taxonomy" id="118510"/>
    <lineage>
        <taxon>Eukaryota</taxon>
        <taxon>Viridiplantae</taxon>
        <taxon>Streptophyta</taxon>
        <taxon>Embryophyta</taxon>
        <taxon>Tracheophyta</taxon>
        <taxon>Spermatophyta</taxon>
        <taxon>Magnoliopsida</taxon>
        <taxon>eudicotyledons</taxon>
        <taxon>Gunneridae</taxon>
        <taxon>Pentapetalae</taxon>
        <taxon>asterids</taxon>
        <taxon>campanulids</taxon>
        <taxon>Asterales</taxon>
        <taxon>Asteraceae</taxon>
        <taxon>Asteroideae</taxon>
        <taxon>Anthemideae</taxon>
        <taxon>Anthemidinae</taxon>
        <taxon>Tanacetum</taxon>
    </lineage>
</organism>
<sequence length="479" mass="55002">NCKGEGHMSMQCTKPRRKCDAEWFKDKVILVQAQANGQVLQEEELEFLADPGTTESSSNQTVVTNNATYQADDLDAYDSDCDELNSAKVALMANLSHYGSDTLAEVNNHAHRTNPLISQEMQVLSISEPSTILAQSNTENTSDSNIISYYQYMNESQYNTIQNSTLPALQDDLIISVIEQLKTQVVTCTKVNQDNKKVNELLTAELERYRNQERVLNELKNDEKASTSYESSQEIKSLKHTLSENLKEKKSLEQKITILKDDFQKEESRNIDRELALDKQALGFQNPCYLKKAQKLKPNLYDGNVIRKSDVVVVPDCEDTLMHAEESRLSHLQNKLFGLNTQCKLMNPIFLELFTSFDQCLIDEVTEVQHVFKQMELAVEQHCEEKTKFQTKMESVLEENDRLLTQALSVEIVNIVVHEYVKFDCLNVEAYVHRLTTESELKPDFIKKECYETLLQQYHIVEKHCISLEVNNQLNTEIF</sequence>
<feature type="non-terminal residue" evidence="2">
    <location>
        <position position="1"/>
    </location>
</feature>
<dbReference type="EMBL" id="BKCJ010529157">
    <property type="protein sequence ID" value="GFA99261.1"/>
    <property type="molecule type" value="Genomic_DNA"/>
</dbReference>
<evidence type="ECO:0000256" key="1">
    <source>
        <dbReference type="SAM" id="Coils"/>
    </source>
</evidence>
<keyword evidence="1" id="KW-0175">Coiled coil</keyword>